<evidence type="ECO:0000313" key="2">
    <source>
        <dbReference type="Proteomes" id="UP001056120"/>
    </source>
</evidence>
<name>A0ACB9IA60_9ASTR</name>
<accession>A0ACB9IA60</accession>
<reference evidence="1 2" key="2">
    <citation type="journal article" date="2022" name="Mol. Ecol. Resour.">
        <title>The genomes of chicory, endive, great burdock and yacon provide insights into Asteraceae paleo-polyploidization history and plant inulin production.</title>
        <authorList>
            <person name="Fan W."/>
            <person name="Wang S."/>
            <person name="Wang H."/>
            <person name="Wang A."/>
            <person name="Jiang F."/>
            <person name="Liu H."/>
            <person name="Zhao H."/>
            <person name="Xu D."/>
            <person name="Zhang Y."/>
        </authorList>
    </citation>
    <scope>NUCLEOTIDE SEQUENCE [LARGE SCALE GENOMIC DNA]</scope>
    <source>
        <strain evidence="2">cv. Yunnan</strain>
        <tissue evidence="1">Leaves</tissue>
    </source>
</reference>
<organism evidence="1 2">
    <name type="scientific">Smallanthus sonchifolius</name>
    <dbReference type="NCBI Taxonomy" id="185202"/>
    <lineage>
        <taxon>Eukaryota</taxon>
        <taxon>Viridiplantae</taxon>
        <taxon>Streptophyta</taxon>
        <taxon>Embryophyta</taxon>
        <taxon>Tracheophyta</taxon>
        <taxon>Spermatophyta</taxon>
        <taxon>Magnoliopsida</taxon>
        <taxon>eudicotyledons</taxon>
        <taxon>Gunneridae</taxon>
        <taxon>Pentapetalae</taxon>
        <taxon>asterids</taxon>
        <taxon>campanulids</taxon>
        <taxon>Asterales</taxon>
        <taxon>Asteraceae</taxon>
        <taxon>Asteroideae</taxon>
        <taxon>Heliantheae alliance</taxon>
        <taxon>Millerieae</taxon>
        <taxon>Smallanthus</taxon>
    </lineage>
</organism>
<comment type="caution">
    <text evidence="1">The sequence shown here is derived from an EMBL/GenBank/DDBJ whole genome shotgun (WGS) entry which is preliminary data.</text>
</comment>
<reference evidence="2" key="1">
    <citation type="journal article" date="2022" name="Mol. Ecol. Resour.">
        <title>The genomes of chicory, endive, great burdock and yacon provide insights into Asteraceae palaeo-polyploidization history and plant inulin production.</title>
        <authorList>
            <person name="Fan W."/>
            <person name="Wang S."/>
            <person name="Wang H."/>
            <person name="Wang A."/>
            <person name="Jiang F."/>
            <person name="Liu H."/>
            <person name="Zhao H."/>
            <person name="Xu D."/>
            <person name="Zhang Y."/>
        </authorList>
    </citation>
    <scope>NUCLEOTIDE SEQUENCE [LARGE SCALE GENOMIC DNA]</scope>
    <source>
        <strain evidence="2">cv. Yunnan</strain>
    </source>
</reference>
<dbReference type="Proteomes" id="UP001056120">
    <property type="component" value="Linkage Group LG09"/>
</dbReference>
<protein>
    <submittedName>
        <fullName evidence="1">Uncharacterized protein</fullName>
    </submittedName>
</protein>
<keyword evidence="2" id="KW-1185">Reference proteome</keyword>
<sequence>MLSCHGTPYRVQTLFRFPASSFSLSNFFKHLTSLPVVAKLDRCPCVCEKDYMINNEEKPLKLYAFLPSSSHMEISFLNHITNPS</sequence>
<evidence type="ECO:0000313" key="1">
    <source>
        <dbReference type="EMBL" id="KAI3804568.1"/>
    </source>
</evidence>
<dbReference type="EMBL" id="CM042026">
    <property type="protein sequence ID" value="KAI3804568.1"/>
    <property type="molecule type" value="Genomic_DNA"/>
</dbReference>
<proteinExistence type="predicted"/>
<gene>
    <name evidence="1" type="ORF">L1987_26214</name>
</gene>